<evidence type="ECO:0000256" key="5">
    <source>
        <dbReference type="ARBA" id="ARBA00022553"/>
    </source>
</evidence>
<dbReference type="InterPro" id="IPR008271">
    <property type="entry name" value="Ser/Thr_kinase_AS"/>
</dbReference>
<evidence type="ECO:0000256" key="15">
    <source>
        <dbReference type="ARBA" id="ARBA00023136"/>
    </source>
</evidence>
<comment type="catalytic activity">
    <reaction evidence="19">
        <text>L-seryl-[protein] + ATP = O-phospho-L-seryl-[protein] + ADP + H(+)</text>
        <dbReference type="Rhea" id="RHEA:17989"/>
        <dbReference type="Rhea" id="RHEA-COMP:9863"/>
        <dbReference type="Rhea" id="RHEA-COMP:11604"/>
        <dbReference type="ChEBI" id="CHEBI:15378"/>
        <dbReference type="ChEBI" id="CHEBI:29999"/>
        <dbReference type="ChEBI" id="CHEBI:30616"/>
        <dbReference type="ChEBI" id="CHEBI:83421"/>
        <dbReference type="ChEBI" id="CHEBI:456216"/>
        <dbReference type="EC" id="2.7.11.1"/>
    </reaction>
</comment>
<dbReference type="InterPro" id="IPR011009">
    <property type="entry name" value="Kinase-like_dom_sf"/>
</dbReference>
<dbReference type="GO" id="GO:0005886">
    <property type="term" value="C:plasma membrane"/>
    <property type="evidence" value="ECO:0007669"/>
    <property type="project" value="UniProtKB-SubCell"/>
</dbReference>
<dbReference type="InterPro" id="IPR051564">
    <property type="entry name" value="LRR_receptor-like_kinase"/>
</dbReference>
<evidence type="ECO:0000256" key="12">
    <source>
        <dbReference type="ARBA" id="ARBA00022777"/>
    </source>
</evidence>
<dbReference type="SUPFAM" id="SSF56112">
    <property type="entry name" value="Protein kinase-like (PK-like)"/>
    <property type="match status" value="1"/>
</dbReference>
<dbReference type="Gene3D" id="1.10.510.10">
    <property type="entry name" value="Transferase(Phosphotransferase) domain 1"/>
    <property type="match status" value="1"/>
</dbReference>
<dbReference type="InterPro" id="IPR017441">
    <property type="entry name" value="Protein_kinase_ATP_BS"/>
</dbReference>
<evidence type="ECO:0000256" key="13">
    <source>
        <dbReference type="ARBA" id="ARBA00022840"/>
    </source>
</evidence>
<sequence length="327" mass="36109">MLILWRKRGNAIVATNTALVPLLLCRRVSYLELLRGTNGFSANNLLGTGGFSTVYRGTLSDGIDVAVKVFNLQVEGGFKSFDKECEMLSNTRHRNLLKIISCCSQIDFKAVVLEYMPNGSLEKWLYSSTCSLNVLERLNIMIHVASALEYLHHGYQLPIVHCDLKPSNILLNDDMVARVADFGIAKLLGGGDSVTQTLTLATIGYMAPEYGVEGIVSTRGDVYSFGIVMMETFTKRKPTDEMFAGEINLKEWIANSLLEDGITEVLDVTLLGIEDDGDKFVVKRNCLSSLMRLALACSAESPQERMNIQDVVVTLNKIKIKLLKAVA</sequence>
<dbReference type="STRING" id="106549.A0A540M7D9"/>
<reference evidence="23 24" key="1">
    <citation type="journal article" date="2019" name="G3 (Bethesda)">
        <title>Sequencing of a Wild Apple (Malus baccata) Genome Unravels the Differences Between Cultivated and Wild Apple Species Regarding Disease Resistance and Cold Tolerance.</title>
        <authorList>
            <person name="Chen X."/>
        </authorList>
    </citation>
    <scope>NUCLEOTIDE SEQUENCE [LARGE SCALE GENOMIC DNA]</scope>
    <source>
        <strain evidence="24">cv. Shandingzi</strain>
        <tissue evidence="23">Leaves</tissue>
    </source>
</reference>
<keyword evidence="13 20" id="KW-0067">ATP-binding</keyword>
<dbReference type="FunFam" id="1.10.510.10:FF:000358">
    <property type="entry name" value="Putative leucine-rich repeat receptor-like serine/threonine-protein kinase"/>
    <property type="match status" value="1"/>
</dbReference>
<dbReference type="InterPro" id="IPR001245">
    <property type="entry name" value="Ser-Thr/Tyr_kinase_cat_dom"/>
</dbReference>
<evidence type="ECO:0000256" key="3">
    <source>
        <dbReference type="ARBA" id="ARBA00022475"/>
    </source>
</evidence>
<keyword evidence="14" id="KW-1133">Transmembrane helix</keyword>
<evidence type="ECO:0000256" key="18">
    <source>
        <dbReference type="ARBA" id="ARBA00047899"/>
    </source>
</evidence>
<keyword evidence="9" id="KW-0732">Signal</keyword>
<dbReference type="PROSITE" id="PS00107">
    <property type="entry name" value="PROTEIN_KINASE_ATP"/>
    <property type="match status" value="1"/>
</dbReference>
<evidence type="ECO:0000256" key="2">
    <source>
        <dbReference type="ARBA" id="ARBA00012513"/>
    </source>
</evidence>
<evidence type="ECO:0000256" key="14">
    <source>
        <dbReference type="ARBA" id="ARBA00022989"/>
    </source>
</evidence>
<dbReference type="EMBL" id="VIEB01000339">
    <property type="protein sequence ID" value="TQD94671.1"/>
    <property type="molecule type" value="Genomic_DNA"/>
</dbReference>
<keyword evidence="24" id="KW-1185">Reference proteome</keyword>
<keyword evidence="6" id="KW-0433">Leucine-rich repeat</keyword>
<keyword evidence="11 20" id="KW-0547">Nucleotide-binding</keyword>
<evidence type="ECO:0000256" key="4">
    <source>
        <dbReference type="ARBA" id="ARBA00022527"/>
    </source>
</evidence>
<feature type="binding site" evidence="20">
    <location>
        <position position="68"/>
    </location>
    <ligand>
        <name>ATP</name>
        <dbReference type="ChEBI" id="CHEBI:30616"/>
    </ligand>
</feature>
<dbReference type="CDD" id="cd14066">
    <property type="entry name" value="STKc_IRAK"/>
    <property type="match status" value="1"/>
</dbReference>
<proteinExistence type="inferred from homology"/>
<dbReference type="Pfam" id="PF07714">
    <property type="entry name" value="PK_Tyr_Ser-Thr"/>
    <property type="match status" value="1"/>
</dbReference>
<dbReference type="PROSITE" id="PS50011">
    <property type="entry name" value="PROTEIN_KINASE_DOM"/>
    <property type="match status" value="1"/>
</dbReference>
<keyword evidence="4 21" id="KW-0723">Serine/threonine-protein kinase</keyword>
<dbReference type="AlphaFoldDB" id="A0A540M7D9"/>
<keyword evidence="12" id="KW-0418">Kinase</keyword>
<keyword evidence="7" id="KW-0808">Transferase</keyword>
<evidence type="ECO:0000256" key="6">
    <source>
        <dbReference type="ARBA" id="ARBA00022614"/>
    </source>
</evidence>
<evidence type="ECO:0000313" key="23">
    <source>
        <dbReference type="EMBL" id="TQD94671.1"/>
    </source>
</evidence>
<organism evidence="23 24">
    <name type="scientific">Malus baccata</name>
    <name type="common">Siberian crab apple</name>
    <name type="synonym">Pyrus baccata</name>
    <dbReference type="NCBI Taxonomy" id="106549"/>
    <lineage>
        <taxon>Eukaryota</taxon>
        <taxon>Viridiplantae</taxon>
        <taxon>Streptophyta</taxon>
        <taxon>Embryophyta</taxon>
        <taxon>Tracheophyta</taxon>
        <taxon>Spermatophyta</taxon>
        <taxon>Magnoliopsida</taxon>
        <taxon>eudicotyledons</taxon>
        <taxon>Gunneridae</taxon>
        <taxon>Pentapetalae</taxon>
        <taxon>rosids</taxon>
        <taxon>fabids</taxon>
        <taxon>Rosales</taxon>
        <taxon>Rosaceae</taxon>
        <taxon>Amygdaloideae</taxon>
        <taxon>Maleae</taxon>
        <taxon>Malus</taxon>
    </lineage>
</organism>
<keyword evidence="10" id="KW-0677">Repeat</keyword>
<keyword evidence="15" id="KW-0472">Membrane</keyword>
<evidence type="ECO:0000313" key="24">
    <source>
        <dbReference type="Proteomes" id="UP000315295"/>
    </source>
</evidence>
<dbReference type="GO" id="GO:0005524">
    <property type="term" value="F:ATP binding"/>
    <property type="evidence" value="ECO:0007669"/>
    <property type="project" value="UniProtKB-UniRule"/>
</dbReference>
<dbReference type="PANTHER" id="PTHR48055">
    <property type="entry name" value="LEUCINE-RICH REPEAT RECEPTOR PROTEIN KINASE EMS1"/>
    <property type="match status" value="1"/>
</dbReference>
<gene>
    <name evidence="23" type="ORF">C1H46_019723</name>
</gene>
<keyword evidence="3" id="KW-1003">Cell membrane</keyword>
<dbReference type="GO" id="GO:0004674">
    <property type="term" value="F:protein serine/threonine kinase activity"/>
    <property type="evidence" value="ECO:0007669"/>
    <property type="project" value="UniProtKB-KW"/>
</dbReference>
<dbReference type="FunFam" id="3.30.200.20:FF:000661">
    <property type="entry name" value="Serine-threonine protein kinase plant-type"/>
    <property type="match status" value="1"/>
</dbReference>
<keyword evidence="5" id="KW-0597">Phosphoprotein</keyword>
<dbReference type="PANTHER" id="PTHR48055:SF57">
    <property type="entry name" value="PROTEIN KINASE DOMAIN-CONTAINING PROTEIN"/>
    <property type="match status" value="1"/>
</dbReference>
<evidence type="ECO:0000259" key="22">
    <source>
        <dbReference type="PROSITE" id="PS50011"/>
    </source>
</evidence>
<dbReference type="Proteomes" id="UP000315295">
    <property type="component" value="Unassembled WGS sequence"/>
</dbReference>
<dbReference type="SMART" id="SM00220">
    <property type="entry name" value="S_TKc"/>
    <property type="match status" value="1"/>
</dbReference>
<comment type="subcellular location">
    <subcellularLocation>
        <location evidence="1">Cell membrane</location>
        <topology evidence="1">Single-pass membrane protein</topology>
    </subcellularLocation>
</comment>
<dbReference type="InterPro" id="IPR000719">
    <property type="entry name" value="Prot_kinase_dom"/>
</dbReference>
<evidence type="ECO:0000256" key="17">
    <source>
        <dbReference type="ARBA" id="ARBA00023180"/>
    </source>
</evidence>
<name>A0A540M7D9_MALBA</name>
<evidence type="ECO:0000256" key="9">
    <source>
        <dbReference type="ARBA" id="ARBA00022729"/>
    </source>
</evidence>
<evidence type="ECO:0000256" key="19">
    <source>
        <dbReference type="ARBA" id="ARBA00048679"/>
    </source>
</evidence>
<evidence type="ECO:0000256" key="10">
    <source>
        <dbReference type="ARBA" id="ARBA00022737"/>
    </source>
</evidence>
<evidence type="ECO:0000256" key="11">
    <source>
        <dbReference type="ARBA" id="ARBA00022741"/>
    </source>
</evidence>
<evidence type="ECO:0000256" key="20">
    <source>
        <dbReference type="PROSITE-ProRule" id="PRU10141"/>
    </source>
</evidence>
<keyword evidence="17" id="KW-0325">Glycoprotein</keyword>
<evidence type="ECO:0000256" key="1">
    <source>
        <dbReference type="ARBA" id="ARBA00004162"/>
    </source>
</evidence>
<comment type="catalytic activity">
    <reaction evidence="18">
        <text>L-threonyl-[protein] + ATP = O-phospho-L-threonyl-[protein] + ADP + H(+)</text>
        <dbReference type="Rhea" id="RHEA:46608"/>
        <dbReference type="Rhea" id="RHEA-COMP:11060"/>
        <dbReference type="Rhea" id="RHEA-COMP:11605"/>
        <dbReference type="ChEBI" id="CHEBI:15378"/>
        <dbReference type="ChEBI" id="CHEBI:30013"/>
        <dbReference type="ChEBI" id="CHEBI:30616"/>
        <dbReference type="ChEBI" id="CHEBI:61977"/>
        <dbReference type="ChEBI" id="CHEBI:456216"/>
        <dbReference type="EC" id="2.7.11.1"/>
    </reaction>
</comment>
<feature type="domain" description="Protein kinase" evidence="22">
    <location>
        <begin position="40"/>
        <end position="323"/>
    </location>
</feature>
<evidence type="ECO:0000256" key="16">
    <source>
        <dbReference type="ARBA" id="ARBA00023170"/>
    </source>
</evidence>
<dbReference type="EC" id="2.7.11.1" evidence="2"/>
<accession>A0A540M7D9</accession>
<comment type="caution">
    <text evidence="23">The sequence shown here is derived from an EMBL/GenBank/DDBJ whole genome shotgun (WGS) entry which is preliminary data.</text>
</comment>
<keyword evidence="8" id="KW-0812">Transmembrane</keyword>
<dbReference type="Gene3D" id="3.30.200.20">
    <property type="entry name" value="Phosphorylase Kinase, domain 1"/>
    <property type="match status" value="1"/>
</dbReference>
<keyword evidence="16" id="KW-0675">Receptor</keyword>
<evidence type="ECO:0000256" key="7">
    <source>
        <dbReference type="ARBA" id="ARBA00022679"/>
    </source>
</evidence>
<evidence type="ECO:0000256" key="21">
    <source>
        <dbReference type="RuleBase" id="RU000304"/>
    </source>
</evidence>
<protein>
    <recommendedName>
        <fullName evidence="2">non-specific serine/threonine protein kinase</fullName>
        <ecNumber evidence="2">2.7.11.1</ecNumber>
    </recommendedName>
</protein>
<comment type="similarity">
    <text evidence="21">Belongs to the protein kinase superfamily.</text>
</comment>
<evidence type="ECO:0000256" key="8">
    <source>
        <dbReference type="ARBA" id="ARBA00022692"/>
    </source>
</evidence>
<dbReference type="PROSITE" id="PS00108">
    <property type="entry name" value="PROTEIN_KINASE_ST"/>
    <property type="match status" value="1"/>
</dbReference>
<dbReference type="PIRSF" id="PIRSF000654">
    <property type="entry name" value="Integrin-linked_kinase"/>
    <property type="match status" value="1"/>
</dbReference>